<feature type="coiled-coil region" evidence="3">
    <location>
        <begin position="183"/>
        <end position="298"/>
    </location>
</feature>
<dbReference type="PANTHER" id="PTHR15739">
    <property type="entry name" value="ZINC FINGER PROTEIN"/>
    <property type="match status" value="1"/>
</dbReference>
<keyword evidence="2 3" id="KW-0175">Coiled coil</keyword>
<evidence type="ECO:0000256" key="1">
    <source>
        <dbReference type="ARBA" id="ARBA00022553"/>
    </source>
</evidence>
<evidence type="ECO:0000256" key="3">
    <source>
        <dbReference type="SAM" id="Coils"/>
    </source>
</evidence>
<keyword evidence="1" id="KW-0597">Phosphoprotein</keyword>
<feature type="compositionally biased region" description="Basic and acidic residues" evidence="4">
    <location>
        <begin position="18"/>
        <end position="28"/>
    </location>
</feature>
<name>A0AAW0NZV2_9GOBI</name>
<keyword evidence="7" id="KW-1185">Reference proteome</keyword>
<proteinExistence type="predicted"/>
<dbReference type="InterPro" id="IPR052283">
    <property type="entry name" value="GenomicStab_NeuMorph_Reg"/>
</dbReference>
<sequence>MNPAHRASFPGVTAPYRPEAEKERERNHVPNVRTLLTHRSNLVWTMSGLLVCPRCGDAFKFSTISELRVHLITRHTYETLLLLSQARVRPSRPRSLLPLPGPVLAEIQSTSLGRPQLYESPLPLESLDLASSSTSSVQLFQSLVLPRRKLTEALLRVDIGLEERLGLGLDLGSRIARTLAEVEERVNRKVDRLKSRLDQKEAELRRQKDLEESLRADKRELNERVAHLTKQVSVAEELMSKLLKDLDDKEMELNQKQQEMVEIECFLSGLAQREAEAKVKLQVFIESLLERADRAERQLLLLTPNKPLPHPHRSSLDDIITSRLQESIGNRRSFSLSDSYGLGLQPISSWDCGPTRTLSLGSADEDSPQTQPGL</sequence>
<dbReference type="EMBL" id="JBBPFD010000010">
    <property type="protein sequence ID" value="KAK7910125.1"/>
    <property type="molecule type" value="Genomic_DNA"/>
</dbReference>
<comment type="caution">
    <text evidence="6">The sequence shown here is derived from an EMBL/GenBank/DDBJ whole genome shotgun (WGS) entry which is preliminary data.</text>
</comment>
<dbReference type="Pfam" id="PF23165">
    <property type="entry name" value="zf-C2H2_FBX41"/>
    <property type="match status" value="1"/>
</dbReference>
<evidence type="ECO:0000256" key="2">
    <source>
        <dbReference type="ARBA" id="ARBA00023054"/>
    </source>
</evidence>
<gene>
    <name evidence="6" type="ORF">WMY93_014809</name>
</gene>
<evidence type="ECO:0000259" key="5">
    <source>
        <dbReference type="Pfam" id="PF23165"/>
    </source>
</evidence>
<feature type="region of interest" description="Disordered" evidence="4">
    <location>
        <begin position="1"/>
        <end position="28"/>
    </location>
</feature>
<organism evidence="6 7">
    <name type="scientific">Mugilogobius chulae</name>
    <name type="common">yellowstripe goby</name>
    <dbReference type="NCBI Taxonomy" id="88201"/>
    <lineage>
        <taxon>Eukaryota</taxon>
        <taxon>Metazoa</taxon>
        <taxon>Chordata</taxon>
        <taxon>Craniata</taxon>
        <taxon>Vertebrata</taxon>
        <taxon>Euteleostomi</taxon>
        <taxon>Actinopterygii</taxon>
        <taxon>Neopterygii</taxon>
        <taxon>Teleostei</taxon>
        <taxon>Neoteleostei</taxon>
        <taxon>Acanthomorphata</taxon>
        <taxon>Gobiaria</taxon>
        <taxon>Gobiiformes</taxon>
        <taxon>Gobioidei</taxon>
        <taxon>Gobiidae</taxon>
        <taxon>Gobionellinae</taxon>
        <taxon>Mugilogobius</taxon>
    </lineage>
</organism>
<dbReference type="InterPro" id="IPR057038">
    <property type="entry name" value="FBX41/ZN365_Znf-C2H2"/>
</dbReference>
<evidence type="ECO:0000256" key="4">
    <source>
        <dbReference type="SAM" id="MobiDB-lite"/>
    </source>
</evidence>
<dbReference type="PANTHER" id="PTHR15739:SF5">
    <property type="entry name" value="LD23158P"/>
    <property type="match status" value="1"/>
</dbReference>
<evidence type="ECO:0000313" key="6">
    <source>
        <dbReference type="EMBL" id="KAK7910125.1"/>
    </source>
</evidence>
<protein>
    <recommendedName>
        <fullName evidence="5">FBX41/ZN365 C2H2-type zinc finger domain-containing protein</fullName>
    </recommendedName>
</protein>
<evidence type="ECO:0000313" key="7">
    <source>
        <dbReference type="Proteomes" id="UP001460270"/>
    </source>
</evidence>
<feature type="domain" description="FBX41/ZN365 C2H2-type zinc finger" evidence="5">
    <location>
        <begin position="52"/>
        <end position="77"/>
    </location>
</feature>
<feature type="region of interest" description="Disordered" evidence="4">
    <location>
        <begin position="355"/>
        <end position="374"/>
    </location>
</feature>
<reference evidence="7" key="1">
    <citation type="submission" date="2024-04" db="EMBL/GenBank/DDBJ databases">
        <title>Salinicola lusitanus LLJ914,a marine bacterium isolated from the Okinawa Trough.</title>
        <authorList>
            <person name="Li J."/>
        </authorList>
    </citation>
    <scope>NUCLEOTIDE SEQUENCE [LARGE SCALE GENOMIC DNA]</scope>
</reference>
<accession>A0AAW0NZV2</accession>
<dbReference type="Proteomes" id="UP001460270">
    <property type="component" value="Unassembled WGS sequence"/>
</dbReference>
<dbReference type="AlphaFoldDB" id="A0AAW0NZV2"/>